<dbReference type="EMBL" id="JAJJMB010004448">
    <property type="protein sequence ID" value="KAI3942936.1"/>
    <property type="molecule type" value="Genomic_DNA"/>
</dbReference>
<reference evidence="1" key="1">
    <citation type="submission" date="2022-04" db="EMBL/GenBank/DDBJ databases">
        <title>A functionally conserved STORR gene fusion in Papaver species that diverged 16.8 million years ago.</title>
        <authorList>
            <person name="Catania T."/>
        </authorList>
    </citation>
    <scope>NUCLEOTIDE SEQUENCE</scope>
    <source>
        <strain evidence="1">S-188037</strain>
    </source>
</reference>
<comment type="caution">
    <text evidence="1">The sequence shown here is derived from an EMBL/GenBank/DDBJ whole genome shotgun (WGS) entry which is preliminary data.</text>
</comment>
<protein>
    <submittedName>
        <fullName evidence="1">Uncharacterized protein</fullName>
    </submittedName>
</protein>
<organism evidence="1 2">
    <name type="scientific">Papaver atlanticum</name>
    <dbReference type="NCBI Taxonomy" id="357466"/>
    <lineage>
        <taxon>Eukaryota</taxon>
        <taxon>Viridiplantae</taxon>
        <taxon>Streptophyta</taxon>
        <taxon>Embryophyta</taxon>
        <taxon>Tracheophyta</taxon>
        <taxon>Spermatophyta</taxon>
        <taxon>Magnoliopsida</taxon>
        <taxon>Ranunculales</taxon>
        <taxon>Papaveraceae</taxon>
        <taxon>Papaveroideae</taxon>
        <taxon>Papaver</taxon>
    </lineage>
</organism>
<dbReference type="AlphaFoldDB" id="A0AAD4T5Y5"/>
<accession>A0AAD4T5Y5</accession>
<dbReference type="Proteomes" id="UP001202328">
    <property type="component" value="Unassembled WGS sequence"/>
</dbReference>
<gene>
    <name evidence="1" type="ORF">MKW98_005448</name>
</gene>
<sequence>MRSTRDFNLSNRLGLFLQDLSLNTVEHSEPSYLWKKMPIEILLSYSVSVFIKDSFKGFTSLWILKSTYKAFLLFITGENHGRGSCSIDEYPRFYIFYIWQKS</sequence>
<evidence type="ECO:0000313" key="2">
    <source>
        <dbReference type="Proteomes" id="UP001202328"/>
    </source>
</evidence>
<name>A0AAD4T5Y5_9MAGN</name>
<keyword evidence="2" id="KW-1185">Reference proteome</keyword>
<proteinExistence type="predicted"/>
<evidence type="ECO:0000313" key="1">
    <source>
        <dbReference type="EMBL" id="KAI3942936.1"/>
    </source>
</evidence>